<dbReference type="OrthoDB" id="9800680at2"/>
<organism evidence="8 9">
    <name type="scientific">Billgrantia tianxiuensis</name>
    <dbReference type="NCBI Taxonomy" id="2497861"/>
    <lineage>
        <taxon>Bacteria</taxon>
        <taxon>Pseudomonadati</taxon>
        <taxon>Pseudomonadota</taxon>
        <taxon>Gammaproteobacteria</taxon>
        <taxon>Oceanospirillales</taxon>
        <taxon>Halomonadaceae</taxon>
        <taxon>Billgrantia</taxon>
    </lineage>
</organism>
<name>A0A6I6SQS7_9GAMM</name>
<dbReference type="EC" id="5.1.3.13" evidence="3 7"/>
<dbReference type="InterPro" id="IPR011051">
    <property type="entry name" value="RmlC_Cupin_sf"/>
</dbReference>
<dbReference type="PANTHER" id="PTHR21047:SF2">
    <property type="entry name" value="THYMIDINE DIPHOSPHO-4-KETO-RHAMNOSE 3,5-EPIMERASE"/>
    <property type="match status" value="1"/>
</dbReference>
<keyword evidence="7 8" id="KW-0413">Isomerase</keyword>
<dbReference type="UniPathway" id="UPA00124"/>
<dbReference type="GO" id="GO:0019305">
    <property type="term" value="P:dTDP-rhamnose biosynthetic process"/>
    <property type="evidence" value="ECO:0007669"/>
    <property type="project" value="UniProtKB-UniRule"/>
</dbReference>
<keyword evidence="9" id="KW-1185">Reference proteome</keyword>
<evidence type="ECO:0000256" key="5">
    <source>
        <dbReference type="PIRSR" id="PIRSR600888-1"/>
    </source>
</evidence>
<dbReference type="SUPFAM" id="SSF51182">
    <property type="entry name" value="RmlC-like cupins"/>
    <property type="match status" value="1"/>
</dbReference>
<protein>
    <recommendedName>
        <fullName evidence="4 7">dTDP-4-dehydrorhamnose 3,5-epimerase</fullName>
        <ecNumber evidence="3 7">5.1.3.13</ecNumber>
    </recommendedName>
    <alternativeName>
        <fullName evidence="7">Thymidine diphospho-4-keto-rhamnose 3,5-epimerase</fullName>
    </alternativeName>
</protein>
<evidence type="ECO:0000256" key="6">
    <source>
        <dbReference type="PIRSR" id="PIRSR600888-3"/>
    </source>
</evidence>
<dbReference type="AlphaFoldDB" id="A0A6I6SQS7"/>
<comment type="pathway">
    <text evidence="7">Carbohydrate biosynthesis; dTDP-L-rhamnose biosynthesis.</text>
</comment>
<comment type="similarity">
    <text evidence="7">Belongs to the dTDP-4-dehydrorhamnose 3,5-epimerase family.</text>
</comment>
<evidence type="ECO:0000256" key="3">
    <source>
        <dbReference type="ARBA" id="ARBA00012098"/>
    </source>
</evidence>
<dbReference type="NCBIfam" id="TIGR01221">
    <property type="entry name" value="rmlC"/>
    <property type="match status" value="1"/>
</dbReference>
<dbReference type="PANTHER" id="PTHR21047">
    <property type="entry name" value="DTDP-6-DEOXY-D-GLUCOSE-3,5 EPIMERASE"/>
    <property type="match status" value="1"/>
</dbReference>
<sequence length="182" mass="21082">MIFHRTKLDDAWTIELEPYGDQRGFFARTMCRSEFAKRGLISEYVQQNTSFSVRRGTLRGFHYQVRPHGEAKLVRCIRGAILDVIVDLREASPSYLQHQAFELTDANRYQLYVPPGFAHAFQTLSDDVEVCYLVSTPYHPQAERGLRYSDVRLGVEWPLPVTVLSEKDSAWPLIDDRRAPLY</sequence>
<dbReference type="Gene3D" id="2.60.120.10">
    <property type="entry name" value="Jelly Rolls"/>
    <property type="match status" value="1"/>
</dbReference>
<evidence type="ECO:0000256" key="2">
    <source>
        <dbReference type="ARBA" id="ARBA00001997"/>
    </source>
</evidence>
<dbReference type="InterPro" id="IPR000888">
    <property type="entry name" value="RmlC-like"/>
</dbReference>
<dbReference type="Pfam" id="PF00908">
    <property type="entry name" value="dTDP_sugar_isom"/>
    <property type="match status" value="1"/>
</dbReference>
<evidence type="ECO:0000256" key="1">
    <source>
        <dbReference type="ARBA" id="ARBA00001298"/>
    </source>
</evidence>
<feature type="active site" description="Proton acceptor" evidence="5">
    <location>
        <position position="62"/>
    </location>
</feature>
<dbReference type="InterPro" id="IPR014710">
    <property type="entry name" value="RmlC-like_jellyroll"/>
</dbReference>
<proteinExistence type="inferred from homology"/>
<dbReference type="CDD" id="cd00438">
    <property type="entry name" value="cupin_RmlC"/>
    <property type="match status" value="1"/>
</dbReference>
<dbReference type="EMBL" id="CP035042">
    <property type="protein sequence ID" value="QHC50986.1"/>
    <property type="molecule type" value="Genomic_DNA"/>
</dbReference>
<dbReference type="RefSeq" id="WP_159553771.1">
    <property type="nucleotide sequence ID" value="NZ_CP035042.1"/>
</dbReference>
<comment type="function">
    <text evidence="2 7">Catalyzes the epimerization of the C3' and C5'positions of dTDP-6-deoxy-D-xylo-4-hexulose, forming dTDP-6-deoxy-L-lyxo-4-hexulose.</text>
</comment>
<comment type="catalytic activity">
    <reaction evidence="1 7">
        <text>dTDP-4-dehydro-6-deoxy-alpha-D-glucose = dTDP-4-dehydro-beta-L-rhamnose</text>
        <dbReference type="Rhea" id="RHEA:16969"/>
        <dbReference type="ChEBI" id="CHEBI:57649"/>
        <dbReference type="ChEBI" id="CHEBI:62830"/>
        <dbReference type="EC" id="5.1.3.13"/>
    </reaction>
</comment>
<evidence type="ECO:0000256" key="4">
    <source>
        <dbReference type="ARBA" id="ARBA00019595"/>
    </source>
</evidence>
<dbReference type="GO" id="GO:0008830">
    <property type="term" value="F:dTDP-4-dehydrorhamnose 3,5-epimerase activity"/>
    <property type="evidence" value="ECO:0007669"/>
    <property type="project" value="UniProtKB-UniRule"/>
</dbReference>
<dbReference type="KEGG" id="htx:EKK97_17310"/>
<dbReference type="GO" id="GO:0005829">
    <property type="term" value="C:cytosol"/>
    <property type="evidence" value="ECO:0007669"/>
    <property type="project" value="TreeGrafter"/>
</dbReference>
<feature type="site" description="Participates in a stacking interaction with the thymidine ring of dTDP-4-oxo-6-deoxyglucose" evidence="6">
    <location>
        <position position="138"/>
    </location>
</feature>
<reference evidence="8 9" key="1">
    <citation type="submission" date="2019-01" db="EMBL/GenBank/DDBJ databases">
        <title>Complete genome of a denitifying bacterium Halomons sp. BC-M4-5.</title>
        <authorList>
            <person name="Wang L."/>
            <person name="Shao Z."/>
        </authorList>
    </citation>
    <scope>NUCLEOTIDE SEQUENCE [LARGE SCALE GENOMIC DNA]</scope>
    <source>
        <strain evidence="8 9">BC-M4-5</strain>
    </source>
</reference>
<feature type="active site" description="Proton donor" evidence="5">
    <location>
        <position position="132"/>
    </location>
</feature>
<evidence type="ECO:0000313" key="8">
    <source>
        <dbReference type="EMBL" id="QHC50986.1"/>
    </source>
</evidence>
<gene>
    <name evidence="8" type="primary">rfbC</name>
    <name evidence="8" type="ORF">EKK97_17310</name>
</gene>
<evidence type="ECO:0000256" key="7">
    <source>
        <dbReference type="RuleBase" id="RU364069"/>
    </source>
</evidence>
<dbReference type="Proteomes" id="UP000464013">
    <property type="component" value="Chromosome"/>
</dbReference>
<dbReference type="GO" id="GO:0000271">
    <property type="term" value="P:polysaccharide biosynthetic process"/>
    <property type="evidence" value="ECO:0007669"/>
    <property type="project" value="TreeGrafter"/>
</dbReference>
<accession>A0A6I6SQS7</accession>
<evidence type="ECO:0000313" key="9">
    <source>
        <dbReference type="Proteomes" id="UP000464013"/>
    </source>
</evidence>
<comment type="subunit">
    <text evidence="7">Homodimer.</text>
</comment>